<proteinExistence type="inferred from homology"/>
<dbReference type="InterPro" id="IPR011614">
    <property type="entry name" value="Catalase_core"/>
</dbReference>
<keyword evidence="3 8" id="KW-0575">Peroxidase</keyword>
<evidence type="ECO:0000256" key="3">
    <source>
        <dbReference type="ARBA" id="ARBA00022559"/>
    </source>
</evidence>
<evidence type="ECO:0000256" key="5">
    <source>
        <dbReference type="ARBA" id="ARBA00022723"/>
    </source>
</evidence>
<accession>A0A6L8KDY2</accession>
<dbReference type="PANTHER" id="PTHR11465">
    <property type="entry name" value="CATALASE"/>
    <property type="match status" value="1"/>
</dbReference>
<organism evidence="11 12">
    <name type="scientific">Duganella flavida</name>
    <dbReference type="NCBI Taxonomy" id="2692175"/>
    <lineage>
        <taxon>Bacteria</taxon>
        <taxon>Pseudomonadati</taxon>
        <taxon>Pseudomonadota</taxon>
        <taxon>Betaproteobacteria</taxon>
        <taxon>Burkholderiales</taxon>
        <taxon>Oxalobacteraceae</taxon>
        <taxon>Telluria group</taxon>
        <taxon>Duganella</taxon>
    </lineage>
</organism>
<dbReference type="PROSITE" id="PS51402">
    <property type="entry name" value="CATALASE_3"/>
    <property type="match status" value="1"/>
</dbReference>
<evidence type="ECO:0000313" key="11">
    <source>
        <dbReference type="EMBL" id="MYM22651.1"/>
    </source>
</evidence>
<dbReference type="Gene3D" id="2.40.180.10">
    <property type="entry name" value="Catalase core domain"/>
    <property type="match status" value="1"/>
</dbReference>
<dbReference type="SUPFAM" id="SSF56634">
    <property type="entry name" value="Heme-dependent catalase-like"/>
    <property type="match status" value="1"/>
</dbReference>
<dbReference type="EC" id="1.11.1.-" evidence="8"/>
<dbReference type="GO" id="GO:0004096">
    <property type="term" value="F:catalase activity"/>
    <property type="evidence" value="ECO:0007669"/>
    <property type="project" value="InterPro"/>
</dbReference>
<dbReference type="SMART" id="SM01060">
    <property type="entry name" value="Catalase"/>
    <property type="match status" value="1"/>
</dbReference>
<dbReference type="Proteomes" id="UP000479335">
    <property type="component" value="Unassembled WGS sequence"/>
</dbReference>
<feature type="binding site" description="axial binding residue" evidence="9">
    <location>
        <position position="308"/>
    </location>
    <ligand>
        <name>heme</name>
        <dbReference type="ChEBI" id="CHEBI:30413"/>
    </ligand>
    <ligandPart>
        <name>Fe</name>
        <dbReference type="ChEBI" id="CHEBI:18248"/>
    </ligandPart>
</feature>
<gene>
    <name evidence="11" type="ORF">GTP46_08330</name>
</gene>
<comment type="function">
    <text evidence="8">Has an organic peroxide-dependent peroxidase activity.</text>
</comment>
<evidence type="ECO:0000256" key="4">
    <source>
        <dbReference type="ARBA" id="ARBA00022617"/>
    </source>
</evidence>
<evidence type="ECO:0000256" key="6">
    <source>
        <dbReference type="ARBA" id="ARBA00023002"/>
    </source>
</evidence>
<evidence type="ECO:0000256" key="2">
    <source>
        <dbReference type="ARBA" id="ARBA00005329"/>
    </source>
</evidence>
<evidence type="ECO:0000256" key="7">
    <source>
        <dbReference type="ARBA" id="ARBA00023004"/>
    </source>
</evidence>
<dbReference type="Pfam" id="PF00199">
    <property type="entry name" value="Catalase"/>
    <property type="match status" value="1"/>
</dbReference>
<comment type="caution">
    <text evidence="11">The sequence shown here is derived from an EMBL/GenBank/DDBJ whole genome shotgun (WGS) entry which is preliminary data.</text>
</comment>
<dbReference type="GO" id="GO:0020037">
    <property type="term" value="F:heme binding"/>
    <property type="evidence" value="ECO:0007669"/>
    <property type="project" value="InterPro"/>
</dbReference>
<dbReference type="InterPro" id="IPR020835">
    <property type="entry name" value="Catalase_sf"/>
</dbReference>
<dbReference type="Gene3D" id="1.20.1280.120">
    <property type="match status" value="1"/>
</dbReference>
<dbReference type="PANTHER" id="PTHR11465:SF9">
    <property type="entry name" value="CATALASE"/>
    <property type="match status" value="1"/>
</dbReference>
<dbReference type="GO" id="GO:0005737">
    <property type="term" value="C:cytoplasm"/>
    <property type="evidence" value="ECO:0007669"/>
    <property type="project" value="TreeGrafter"/>
</dbReference>
<evidence type="ECO:0000256" key="8">
    <source>
        <dbReference type="PIRNR" id="PIRNR000296"/>
    </source>
</evidence>
<evidence type="ECO:0000256" key="1">
    <source>
        <dbReference type="ARBA" id="ARBA00002974"/>
    </source>
</evidence>
<dbReference type="InterPro" id="IPR018028">
    <property type="entry name" value="Catalase"/>
</dbReference>
<dbReference type="CDD" id="cd08153">
    <property type="entry name" value="srpA_like"/>
    <property type="match status" value="1"/>
</dbReference>
<keyword evidence="5 8" id="KW-0479">Metal-binding</keyword>
<evidence type="ECO:0000256" key="9">
    <source>
        <dbReference type="PIRSR" id="PIRSR000296-2"/>
    </source>
</evidence>
<name>A0A6L8KDY2_9BURK</name>
<feature type="domain" description="Catalase core" evidence="10">
    <location>
        <begin position="27"/>
        <end position="316"/>
    </location>
</feature>
<keyword evidence="6 8" id="KW-0560">Oxidoreductase</keyword>
<dbReference type="GO" id="GO:0046872">
    <property type="term" value="F:metal ion binding"/>
    <property type="evidence" value="ECO:0007669"/>
    <property type="project" value="UniProtKB-KW"/>
</dbReference>
<dbReference type="AlphaFoldDB" id="A0A6L8KDY2"/>
<comment type="cofactor">
    <cofactor evidence="8">
        <name>heme</name>
        <dbReference type="ChEBI" id="CHEBI:30413"/>
    </cofactor>
</comment>
<dbReference type="InterPro" id="IPR024168">
    <property type="entry name" value="Catalase_SrpA-type_pred"/>
</dbReference>
<evidence type="ECO:0000313" key="12">
    <source>
        <dbReference type="Proteomes" id="UP000479335"/>
    </source>
</evidence>
<dbReference type="GO" id="GO:0042542">
    <property type="term" value="P:response to hydrogen peroxide"/>
    <property type="evidence" value="ECO:0007669"/>
    <property type="project" value="TreeGrafter"/>
</dbReference>
<reference evidence="11 12" key="1">
    <citation type="submission" date="2019-12" db="EMBL/GenBank/DDBJ databases">
        <title>Novel species isolated from a subtropical stream in China.</title>
        <authorList>
            <person name="Lu H."/>
        </authorList>
    </citation>
    <scope>NUCLEOTIDE SEQUENCE [LARGE SCALE GENOMIC DNA]</scope>
    <source>
        <strain evidence="11 12">FT135W</strain>
    </source>
</reference>
<sequence>MALLLGLGIGAESVWAADPVAIVDALKTNAGNPKGARASFAKGQCVRGNYTPSTDAASVTKSASFTKPGMVLARFSVGGGNPKVLDTNKAVLRGFSMKLGEGKNSTDILFENAPVHFAKSTDQMLGFLKARAPGPDGKPDADKVKAFSAENPETLNQAHFVASKPMPGSFAGVTYWGVHAFPATNSKGQKRFIKFKVVPVDGDVNLTEEEAKTKPEDFLFQDIKARLAAGGIKLQVLALLDQPGDPTMDVTVRWPDEDNRPAVALGTVTITALSENQPCDDSIFVPGNLAAGIGEPPDEIFAARKAAYPVSLARRKSE</sequence>
<keyword evidence="7 8" id="KW-0408">Iron</keyword>
<dbReference type="EMBL" id="WWCN01000004">
    <property type="protein sequence ID" value="MYM22651.1"/>
    <property type="molecule type" value="Genomic_DNA"/>
</dbReference>
<protein>
    <recommendedName>
        <fullName evidence="8">Catalase-related peroxidase</fullName>
        <ecNumber evidence="8">1.11.1.-</ecNumber>
    </recommendedName>
</protein>
<dbReference type="PIRSF" id="PIRSF000296">
    <property type="entry name" value="SrpA"/>
    <property type="match status" value="1"/>
</dbReference>
<keyword evidence="12" id="KW-1185">Reference proteome</keyword>
<comment type="function">
    <text evidence="1">Decomposes hydrogen peroxide into water and oxygen; serves to protect cells from the toxic effects of hydrogen peroxide.</text>
</comment>
<keyword evidence="4 8" id="KW-0349">Heme</keyword>
<dbReference type="GO" id="GO:0042744">
    <property type="term" value="P:hydrogen peroxide catabolic process"/>
    <property type="evidence" value="ECO:0007669"/>
    <property type="project" value="TreeGrafter"/>
</dbReference>
<evidence type="ECO:0000259" key="10">
    <source>
        <dbReference type="SMART" id="SM01060"/>
    </source>
</evidence>
<comment type="similarity">
    <text evidence="2 8">Belongs to the catalase family.</text>
</comment>